<dbReference type="EMBL" id="UYSL01026240">
    <property type="protein sequence ID" value="VDL85105.1"/>
    <property type="molecule type" value="Genomic_DNA"/>
</dbReference>
<dbReference type="WBParaSite" id="NBR_0002135701-mRNA-1">
    <property type="protein sequence ID" value="NBR_0002135701-mRNA-1"/>
    <property type="gene ID" value="NBR_0002135701"/>
</dbReference>
<reference evidence="3" key="1">
    <citation type="submission" date="2017-02" db="UniProtKB">
        <authorList>
            <consortium name="WormBaseParasite"/>
        </authorList>
    </citation>
    <scope>IDENTIFICATION</scope>
</reference>
<evidence type="ECO:0000313" key="2">
    <source>
        <dbReference type="Proteomes" id="UP000271162"/>
    </source>
</evidence>
<dbReference type="STRING" id="27835.A0A0N4YVT5"/>
<accession>A0A0N4YVT5</accession>
<dbReference type="AlphaFoldDB" id="A0A0N4YVT5"/>
<sequence length="112" mass="13147">MNPAVKKIDPHSVDFAYAFFKGKCTHINLMARLVEPASTMRHGHVSRDWAIDFERIFELGWNIARRVVWEDVKTDGILEKIHNRVMVVIPTMLARMRFMSGSTRTRFFYYGL</sequence>
<dbReference type="Proteomes" id="UP000271162">
    <property type="component" value="Unassembled WGS sequence"/>
</dbReference>
<evidence type="ECO:0000313" key="1">
    <source>
        <dbReference type="EMBL" id="VDL85105.1"/>
    </source>
</evidence>
<proteinExistence type="predicted"/>
<organism evidence="3">
    <name type="scientific">Nippostrongylus brasiliensis</name>
    <name type="common">Rat hookworm</name>
    <dbReference type="NCBI Taxonomy" id="27835"/>
    <lineage>
        <taxon>Eukaryota</taxon>
        <taxon>Metazoa</taxon>
        <taxon>Ecdysozoa</taxon>
        <taxon>Nematoda</taxon>
        <taxon>Chromadorea</taxon>
        <taxon>Rhabditida</taxon>
        <taxon>Rhabditina</taxon>
        <taxon>Rhabditomorpha</taxon>
        <taxon>Strongyloidea</taxon>
        <taxon>Heligmosomidae</taxon>
        <taxon>Nippostrongylus</taxon>
    </lineage>
</organism>
<name>A0A0N4YVT5_NIPBR</name>
<keyword evidence="2" id="KW-1185">Reference proteome</keyword>
<gene>
    <name evidence="1" type="ORF">NBR_LOCUS21359</name>
</gene>
<protein>
    <submittedName>
        <fullName evidence="3">Transposase</fullName>
    </submittedName>
</protein>
<reference evidence="1 2" key="2">
    <citation type="submission" date="2018-11" db="EMBL/GenBank/DDBJ databases">
        <authorList>
            <consortium name="Pathogen Informatics"/>
        </authorList>
    </citation>
    <scope>NUCLEOTIDE SEQUENCE [LARGE SCALE GENOMIC DNA]</scope>
</reference>
<evidence type="ECO:0000313" key="3">
    <source>
        <dbReference type="WBParaSite" id="NBR_0002135701-mRNA-1"/>
    </source>
</evidence>